<dbReference type="Proteomes" id="UP000641954">
    <property type="component" value="Unassembled WGS sequence"/>
</dbReference>
<name>A0ABR8EDE2_9CYAN</name>
<keyword evidence="3" id="KW-1185">Reference proteome</keyword>
<comment type="caution">
    <text evidence="2">The sequence shown here is derived from an EMBL/GenBank/DDBJ whole genome shotgun (WGS) entry which is preliminary data.</text>
</comment>
<evidence type="ECO:0000313" key="2">
    <source>
        <dbReference type="EMBL" id="MBD2544656.1"/>
    </source>
</evidence>
<reference evidence="2 3" key="1">
    <citation type="journal article" date="2020" name="ISME J.">
        <title>Comparative genomics reveals insights into cyanobacterial evolution and habitat adaptation.</title>
        <authorList>
            <person name="Chen M.Y."/>
            <person name="Teng W.K."/>
            <person name="Zhao L."/>
            <person name="Hu C.X."/>
            <person name="Zhou Y.K."/>
            <person name="Han B.P."/>
            <person name="Song L.R."/>
            <person name="Shu W.S."/>
        </authorList>
    </citation>
    <scope>NUCLEOTIDE SEQUENCE [LARGE SCALE GENOMIC DNA]</scope>
    <source>
        <strain evidence="2 3">FACHB-1370</strain>
    </source>
</reference>
<keyword evidence="1" id="KW-0472">Membrane</keyword>
<sequence>MTFGRKNICLPCFKELIGYLLFDDFVAFDAGNLRLNLIKIFFFPWIYILKTLIYGDDNKKIILRRN</sequence>
<evidence type="ECO:0000256" key="1">
    <source>
        <dbReference type="SAM" id="Phobius"/>
    </source>
</evidence>
<feature type="transmembrane region" description="Helical" evidence="1">
    <location>
        <begin position="37"/>
        <end position="55"/>
    </location>
</feature>
<proteinExistence type="predicted"/>
<evidence type="ECO:0000313" key="3">
    <source>
        <dbReference type="Proteomes" id="UP000641954"/>
    </source>
</evidence>
<gene>
    <name evidence="2" type="ORF">H6G72_12570</name>
</gene>
<dbReference type="RefSeq" id="WP_054465759.1">
    <property type="nucleotide sequence ID" value="NZ_JACJSK010000015.1"/>
</dbReference>
<keyword evidence="1" id="KW-0812">Transmembrane</keyword>
<keyword evidence="1" id="KW-1133">Transmembrane helix</keyword>
<accession>A0ABR8EDE2</accession>
<dbReference type="EMBL" id="JACJSK010000015">
    <property type="protein sequence ID" value="MBD2544656.1"/>
    <property type="molecule type" value="Genomic_DNA"/>
</dbReference>
<organism evidence="2 3">
    <name type="scientific">Planktothricoides raciborskii FACHB-1370</name>
    <dbReference type="NCBI Taxonomy" id="2949576"/>
    <lineage>
        <taxon>Bacteria</taxon>
        <taxon>Bacillati</taxon>
        <taxon>Cyanobacteriota</taxon>
        <taxon>Cyanophyceae</taxon>
        <taxon>Oscillatoriophycideae</taxon>
        <taxon>Oscillatoriales</taxon>
        <taxon>Oscillatoriaceae</taxon>
        <taxon>Planktothricoides</taxon>
    </lineage>
</organism>
<protein>
    <submittedName>
        <fullName evidence="2">Uncharacterized protein</fullName>
    </submittedName>
</protein>